<dbReference type="EMBL" id="BMAU01021401">
    <property type="protein sequence ID" value="GFY32080.1"/>
    <property type="molecule type" value="Genomic_DNA"/>
</dbReference>
<proteinExistence type="predicted"/>
<name>A0A8X6WC83_TRICX</name>
<comment type="caution">
    <text evidence="1">The sequence shown here is derived from an EMBL/GenBank/DDBJ whole genome shotgun (WGS) entry which is preliminary data.</text>
</comment>
<accession>A0A8X6WC83</accession>
<keyword evidence="1" id="KW-0695">RNA-directed DNA polymerase</keyword>
<dbReference type="GO" id="GO:0003964">
    <property type="term" value="F:RNA-directed DNA polymerase activity"/>
    <property type="evidence" value="ECO:0007669"/>
    <property type="project" value="UniProtKB-KW"/>
</dbReference>
<keyword evidence="2" id="KW-1185">Reference proteome</keyword>
<protein>
    <submittedName>
        <fullName evidence="1">Putative RNA-directed DNA polymerase from transposon X-element</fullName>
    </submittedName>
</protein>
<sequence>MLQNPLPEIKSKIYQRNRLRKFWQRSRCPSIYSEFSTLSREIAKDIKSHSQAQWEKHIEALSPEDNTLWRNSLSYASLFVPFPLKGALGSTAITPIEKAEVIADSLQEQFEPNHVADREVFDQRIHEEVANFLATPHVQEIEPTTPTEVLTYVQRIKPKNPRT</sequence>
<evidence type="ECO:0000313" key="2">
    <source>
        <dbReference type="Proteomes" id="UP000887159"/>
    </source>
</evidence>
<dbReference type="Proteomes" id="UP000887159">
    <property type="component" value="Unassembled WGS sequence"/>
</dbReference>
<keyword evidence="1" id="KW-0548">Nucleotidyltransferase</keyword>
<gene>
    <name evidence="1" type="primary">X-elementORF2_676</name>
    <name evidence="1" type="ORF">TNCV_2622171</name>
</gene>
<dbReference type="AlphaFoldDB" id="A0A8X6WC83"/>
<reference evidence="1" key="1">
    <citation type="submission" date="2020-08" db="EMBL/GenBank/DDBJ databases">
        <title>Multicomponent nature underlies the extraordinary mechanical properties of spider dragline silk.</title>
        <authorList>
            <person name="Kono N."/>
            <person name="Nakamura H."/>
            <person name="Mori M."/>
            <person name="Yoshida Y."/>
            <person name="Ohtoshi R."/>
            <person name="Malay A.D."/>
            <person name="Moran D.A.P."/>
            <person name="Tomita M."/>
            <person name="Numata K."/>
            <person name="Arakawa K."/>
        </authorList>
    </citation>
    <scope>NUCLEOTIDE SEQUENCE</scope>
</reference>
<keyword evidence="1" id="KW-0808">Transferase</keyword>
<evidence type="ECO:0000313" key="1">
    <source>
        <dbReference type="EMBL" id="GFY32080.1"/>
    </source>
</evidence>
<organism evidence="1 2">
    <name type="scientific">Trichonephila clavipes</name>
    <name type="common">Golden silk orbweaver</name>
    <name type="synonym">Nephila clavipes</name>
    <dbReference type="NCBI Taxonomy" id="2585209"/>
    <lineage>
        <taxon>Eukaryota</taxon>
        <taxon>Metazoa</taxon>
        <taxon>Ecdysozoa</taxon>
        <taxon>Arthropoda</taxon>
        <taxon>Chelicerata</taxon>
        <taxon>Arachnida</taxon>
        <taxon>Araneae</taxon>
        <taxon>Araneomorphae</taxon>
        <taxon>Entelegynae</taxon>
        <taxon>Araneoidea</taxon>
        <taxon>Nephilidae</taxon>
        <taxon>Trichonephila</taxon>
    </lineage>
</organism>